<evidence type="ECO:0000313" key="3">
    <source>
        <dbReference type="Proteomes" id="UP000297245"/>
    </source>
</evidence>
<evidence type="ECO:0000313" key="2">
    <source>
        <dbReference type="EMBL" id="THU94994.1"/>
    </source>
</evidence>
<dbReference type="EMBL" id="ML179211">
    <property type="protein sequence ID" value="THU94994.1"/>
    <property type="molecule type" value="Genomic_DNA"/>
</dbReference>
<accession>A0A4S8LZ37</accession>
<protein>
    <submittedName>
        <fullName evidence="2">Uncharacterized protein</fullName>
    </submittedName>
</protein>
<dbReference type="Proteomes" id="UP000297245">
    <property type="component" value="Unassembled WGS sequence"/>
</dbReference>
<keyword evidence="1" id="KW-0732">Signal</keyword>
<gene>
    <name evidence="2" type="ORF">K435DRAFT_798475</name>
</gene>
<feature type="signal peptide" evidence="1">
    <location>
        <begin position="1"/>
        <end position="26"/>
    </location>
</feature>
<dbReference type="AlphaFoldDB" id="A0A4S8LZ37"/>
<dbReference type="OrthoDB" id="3129795at2759"/>
<organism evidence="2 3">
    <name type="scientific">Dendrothele bispora (strain CBS 962.96)</name>
    <dbReference type="NCBI Taxonomy" id="1314807"/>
    <lineage>
        <taxon>Eukaryota</taxon>
        <taxon>Fungi</taxon>
        <taxon>Dikarya</taxon>
        <taxon>Basidiomycota</taxon>
        <taxon>Agaricomycotina</taxon>
        <taxon>Agaricomycetes</taxon>
        <taxon>Agaricomycetidae</taxon>
        <taxon>Agaricales</taxon>
        <taxon>Agaricales incertae sedis</taxon>
        <taxon>Dendrothele</taxon>
    </lineage>
</organism>
<evidence type="ECO:0000256" key="1">
    <source>
        <dbReference type="SAM" id="SignalP"/>
    </source>
</evidence>
<sequence>MKRVWRKDVRLVEMVVLVVLVDRVERSRECFDYGVGGERWHGRGKGEEHVPAGGEFDTWIHVHPETPVSLVSYIFYSLPYLSSFYITPSEPHTIEFYSCVYERDGRGCCGERGTGSGLTSMIPGTSVSASASASARMTGSRNTSSIGKRRNMELGMQIGDQEIVMPILGW</sequence>
<feature type="chain" id="PRO_5020895384" evidence="1">
    <location>
        <begin position="27"/>
        <end position="170"/>
    </location>
</feature>
<name>A0A4S8LZ37_DENBC</name>
<reference evidence="2 3" key="1">
    <citation type="journal article" date="2019" name="Nat. Ecol. Evol.">
        <title>Megaphylogeny resolves global patterns of mushroom evolution.</title>
        <authorList>
            <person name="Varga T."/>
            <person name="Krizsan K."/>
            <person name="Foldi C."/>
            <person name="Dima B."/>
            <person name="Sanchez-Garcia M."/>
            <person name="Sanchez-Ramirez S."/>
            <person name="Szollosi G.J."/>
            <person name="Szarkandi J.G."/>
            <person name="Papp V."/>
            <person name="Albert L."/>
            <person name="Andreopoulos W."/>
            <person name="Angelini C."/>
            <person name="Antonin V."/>
            <person name="Barry K.W."/>
            <person name="Bougher N.L."/>
            <person name="Buchanan P."/>
            <person name="Buyck B."/>
            <person name="Bense V."/>
            <person name="Catcheside P."/>
            <person name="Chovatia M."/>
            <person name="Cooper J."/>
            <person name="Damon W."/>
            <person name="Desjardin D."/>
            <person name="Finy P."/>
            <person name="Geml J."/>
            <person name="Haridas S."/>
            <person name="Hughes K."/>
            <person name="Justo A."/>
            <person name="Karasinski D."/>
            <person name="Kautmanova I."/>
            <person name="Kiss B."/>
            <person name="Kocsube S."/>
            <person name="Kotiranta H."/>
            <person name="LaButti K.M."/>
            <person name="Lechner B.E."/>
            <person name="Liimatainen K."/>
            <person name="Lipzen A."/>
            <person name="Lukacs Z."/>
            <person name="Mihaltcheva S."/>
            <person name="Morgado L.N."/>
            <person name="Niskanen T."/>
            <person name="Noordeloos M.E."/>
            <person name="Ohm R.A."/>
            <person name="Ortiz-Santana B."/>
            <person name="Ovrebo C."/>
            <person name="Racz N."/>
            <person name="Riley R."/>
            <person name="Savchenko A."/>
            <person name="Shiryaev A."/>
            <person name="Soop K."/>
            <person name="Spirin V."/>
            <person name="Szebenyi C."/>
            <person name="Tomsovsky M."/>
            <person name="Tulloss R.E."/>
            <person name="Uehling J."/>
            <person name="Grigoriev I.V."/>
            <person name="Vagvolgyi C."/>
            <person name="Papp T."/>
            <person name="Martin F.M."/>
            <person name="Miettinen O."/>
            <person name="Hibbett D.S."/>
            <person name="Nagy L.G."/>
        </authorList>
    </citation>
    <scope>NUCLEOTIDE SEQUENCE [LARGE SCALE GENOMIC DNA]</scope>
    <source>
        <strain evidence="2 3">CBS 962.96</strain>
    </source>
</reference>
<proteinExistence type="predicted"/>
<keyword evidence="3" id="KW-1185">Reference proteome</keyword>